<comment type="caution">
    <text evidence="3">The sequence shown here is derived from an EMBL/GenBank/DDBJ whole genome shotgun (WGS) entry which is preliminary data.</text>
</comment>
<dbReference type="Proteomes" id="UP001172457">
    <property type="component" value="Chromosome 6"/>
</dbReference>
<dbReference type="EMBL" id="JARYMX010000006">
    <property type="protein sequence ID" value="KAJ9543459.1"/>
    <property type="molecule type" value="Genomic_DNA"/>
</dbReference>
<reference evidence="3" key="1">
    <citation type="submission" date="2023-03" db="EMBL/GenBank/DDBJ databases">
        <title>Chromosome-scale reference genome and RAD-based genetic map of yellow starthistle (Centaurea solstitialis) reveal putative structural variation and QTLs associated with invader traits.</title>
        <authorList>
            <person name="Reatini B."/>
            <person name="Cang F.A."/>
            <person name="Jiang Q."/>
            <person name="Mckibben M.T.W."/>
            <person name="Barker M.S."/>
            <person name="Rieseberg L.H."/>
            <person name="Dlugosch K.M."/>
        </authorList>
    </citation>
    <scope>NUCLEOTIDE SEQUENCE</scope>
    <source>
        <strain evidence="3">CAN-66</strain>
        <tissue evidence="3">Leaf</tissue>
    </source>
</reference>
<dbReference type="PANTHER" id="PTHR31704:SF48">
    <property type="entry name" value="L10-INTERACTING MYB DOMAIN-CONTAINING PROTEIN-LIKE"/>
    <property type="match status" value="1"/>
</dbReference>
<dbReference type="PANTHER" id="PTHR31704">
    <property type="entry name" value="MYB/SANT-LIKE DNA-BINDING DOMAIN PROTEIN-RELATED"/>
    <property type="match status" value="1"/>
</dbReference>
<feature type="domain" description="Myb/SANT-like" evidence="2">
    <location>
        <begin position="16"/>
        <end position="109"/>
    </location>
</feature>
<dbReference type="AlphaFoldDB" id="A0AA38SKA9"/>
<protein>
    <recommendedName>
        <fullName evidence="2">Myb/SANT-like domain-containing protein</fullName>
    </recommendedName>
</protein>
<proteinExistence type="predicted"/>
<sequence>MESHGKSSEPKKPRVYWKDDAVKTLLEGCIQEMSATGTQGSSLKMQSWKNIAETLKNTHNFVVNQRQMKNQFDYLRGKYVVFSRLMNKTGNVYNPTTNKFNLTEKEWQAEAKLSRFADKLRNAPLLYPDLCKQVFDGAATSTGSWGSLSNHPNTLRVANVANPSLAVDDENLHTTQVSPVSDRTPPVSDRTPPVSDRTPPVSDQAPPISTQVPSSLTQECYFCSQTRKRKANQPLVREDELALVNIFDKPLEEDDIDACMSKLDRLGWEDSPLYNITLFLFSKGVEYRKIWLRLKDEKCKSWIEFTARQLKLDR</sequence>
<organism evidence="3 4">
    <name type="scientific">Centaurea solstitialis</name>
    <name type="common">yellow star-thistle</name>
    <dbReference type="NCBI Taxonomy" id="347529"/>
    <lineage>
        <taxon>Eukaryota</taxon>
        <taxon>Viridiplantae</taxon>
        <taxon>Streptophyta</taxon>
        <taxon>Embryophyta</taxon>
        <taxon>Tracheophyta</taxon>
        <taxon>Spermatophyta</taxon>
        <taxon>Magnoliopsida</taxon>
        <taxon>eudicotyledons</taxon>
        <taxon>Gunneridae</taxon>
        <taxon>Pentapetalae</taxon>
        <taxon>asterids</taxon>
        <taxon>campanulids</taxon>
        <taxon>Asterales</taxon>
        <taxon>Asteraceae</taxon>
        <taxon>Carduoideae</taxon>
        <taxon>Cardueae</taxon>
        <taxon>Centaureinae</taxon>
        <taxon>Centaurea</taxon>
    </lineage>
</organism>
<evidence type="ECO:0000313" key="4">
    <source>
        <dbReference type="Proteomes" id="UP001172457"/>
    </source>
</evidence>
<dbReference type="InterPro" id="IPR024752">
    <property type="entry name" value="Myb/SANT-like_dom"/>
</dbReference>
<evidence type="ECO:0000256" key="1">
    <source>
        <dbReference type="SAM" id="MobiDB-lite"/>
    </source>
</evidence>
<keyword evidence="4" id="KW-1185">Reference proteome</keyword>
<gene>
    <name evidence="3" type="ORF">OSB04_023166</name>
</gene>
<name>A0AA38SKA9_9ASTR</name>
<evidence type="ECO:0000259" key="2">
    <source>
        <dbReference type="Pfam" id="PF12776"/>
    </source>
</evidence>
<feature type="region of interest" description="Disordered" evidence="1">
    <location>
        <begin position="175"/>
        <end position="211"/>
    </location>
</feature>
<dbReference type="Pfam" id="PF12776">
    <property type="entry name" value="Myb_DNA-bind_3"/>
    <property type="match status" value="1"/>
</dbReference>
<evidence type="ECO:0000313" key="3">
    <source>
        <dbReference type="EMBL" id="KAJ9543459.1"/>
    </source>
</evidence>
<accession>A0AA38SKA9</accession>